<dbReference type="Proteomes" id="UP001295444">
    <property type="component" value="Chromosome 11"/>
</dbReference>
<dbReference type="EMBL" id="OW240922">
    <property type="protein sequence ID" value="CAH2321454.1"/>
    <property type="molecule type" value="Genomic_DNA"/>
</dbReference>
<name>A0AAD1TBR2_PELCU</name>
<sequence length="95" mass="11129">MCLLLDLPREMPPHVRKLTLHIALTAQQLIARRWKSTTLPKKANLLEELQKQWIYETSYTSLFRPSTLYRKTWELWQTWRSGKVPGKAPGAVPSK</sequence>
<organism evidence="1 2">
    <name type="scientific">Pelobates cultripes</name>
    <name type="common">Western spadefoot toad</name>
    <dbReference type="NCBI Taxonomy" id="61616"/>
    <lineage>
        <taxon>Eukaryota</taxon>
        <taxon>Metazoa</taxon>
        <taxon>Chordata</taxon>
        <taxon>Craniata</taxon>
        <taxon>Vertebrata</taxon>
        <taxon>Euteleostomi</taxon>
        <taxon>Amphibia</taxon>
        <taxon>Batrachia</taxon>
        <taxon>Anura</taxon>
        <taxon>Pelobatoidea</taxon>
        <taxon>Pelobatidae</taxon>
        <taxon>Pelobates</taxon>
    </lineage>
</organism>
<accession>A0AAD1TBR2</accession>
<proteinExistence type="predicted"/>
<keyword evidence="2" id="KW-1185">Reference proteome</keyword>
<protein>
    <submittedName>
        <fullName evidence="1">Uncharacterized protein</fullName>
    </submittedName>
</protein>
<reference evidence="1" key="1">
    <citation type="submission" date="2022-03" db="EMBL/GenBank/DDBJ databases">
        <authorList>
            <person name="Alioto T."/>
            <person name="Alioto T."/>
            <person name="Gomez Garrido J."/>
        </authorList>
    </citation>
    <scope>NUCLEOTIDE SEQUENCE</scope>
</reference>
<evidence type="ECO:0000313" key="2">
    <source>
        <dbReference type="Proteomes" id="UP001295444"/>
    </source>
</evidence>
<gene>
    <name evidence="1" type="ORF">PECUL_23A019837</name>
</gene>
<dbReference type="AlphaFoldDB" id="A0AAD1TBR2"/>
<evidence type="ECO:0000313" key="1">
    <source>
        <dbReference type="EMBL" id="CAH2321454.1"/>
    </source>
</evidence>